<dbReference type="Proteomes" id="UP001497623">
    <property type="component" value="Unassembled WGS sequence"/>
</dbReference>
<feature type="non-terminal residue" evidence="1">
    <location>
        <position position="1"/>
    </location>
</feature>
<reference evidence="1 2" key="1">
    <citation type="submission" date="2024-05" db="EMBL/GenBank/DDBJ databases">
        <authorList>
            <person name="Wallberg A."/>
        </authorList>
    </citation>
    <scope>NUCLEOTIDE SEQUENCE [LARGE SCALE GENOMIC DNA]</scope>
</reference>
<accession>A0AAV2QRT9</accession>
<evidence type="ECO:0008006" key="3">
    <source>
        <dbReference type="Google" id="ProtNLM"/>
    </source>
</evidence>
<name>A0AAV2QRT9_MEGNR</name>
<dbReference type="AlphaFoldDB" id="A0AAV2QRT9"/>
<dbReference type="InterPro" id="IPR018724">
    <property type="entry name" value="2OG-Fe_dioxygenase"/>
</dbReference>
<evidence type="ECO:0000313" key="1">
    <source>
        <dbReference type="EMBL" id="CAL4098804.1"/>
    </source>
</evidence>
<keyword evidence="2" id="KW-1185">Reference proteome</keyword>
<comment type="caution">
    <text evidence="1">The sequence shown here is derived from an EMBL/GenBank/DDBJ whole genome shotgun (WGS) entry which is preliminary data.</text>
</comment>
<proteinExistence type="predicted"/>
<dbReference type="Gene3D" id="2.60.120.620">
    <property type="entry name" value="q2cbj1_9rhob like domain"/>
    <property type="match status" value="1"/>
</dbReference>
<gene>
    <name evidence="1" type="ORF">MNOR_LOCUS16329</name>
</gene>
<dbReference type="EMBL" id="CAXKWB010010656">
    <property type="protein sequence ID" value="CAL4098804.1"/>
    <property type="molecule type" value="Genomic_DNA"/>
</dbReference>
<dbReference type="Pfam" id="PF10014">
    <property type="entry name" value="2OG-Fe_Oxy_2"/>
    <property type="match status" value="1"/>
</dbReference>
<organism evidence="1 2">
    <name type="scientific">Meganyctiphanes norvegica</name>
    <name type="common">Northern krill</name>
    <name type="synonym">Thysanopoda norvegica</name>
    <dbReference type="NCBI Taxonomy" id="48144"/>
    <lineage>
        <taxon>Eukaryota</taxon>
        <taxon>Metazoa</taxon>
        <taxon>Ecdysozoa</taxon>
        <taxon>Arthropoda</taxon>
        <taxon>Crustacea</taxon>
        <taxon>Multicrustacea</taxon>
        <taxon>Malacostraca</taxon>
        <taxon>Eumalacostraca</taxon>
        <taxon>Eucarida</taxon>
        <taxon>Euphausiacea</taxon>
        <taxon>Euphausiidae</taxon>
        <taxon>Meganyctiphanes</taxon>
    </lineage>
</organism>
<evidence type="ECO:0000313" key="2">
    <source>
        <dbReference type="Proteomes" id="UP001497623"/>
    </source>
</evidence>
<sequence length="403" mass="45121">QTALGLGILTPSNSNSLILGTAIRAQIQVPSRMFLSNNYKVMRPTLVFLCSAVSPLLLWPLQCSGQSTEQEVIDMHCPAIIPSGVSSVIFEKLPQTSSFKYVNADKLLLNEETIEAVNSKENGERETHHPLFQFFKNILSPTEREELNNFVWNSGLGPDPTSKHFLERNKNIRFIKVLEEGFEMNNKNYYSQSEHYNDYPGGFKRYYELIPEHLIIGPMNNAISFFIEQVKIPVNTIIMVQLQSSIIRANDNGRDVTGQGIHTDGSDDAMLVCIDRNNVQGAENQFHAALDGTQPLGNSTILEAGDGVIFRDNKLFHYVTDATTTVPLARRTLILIHSPEDGSGNVNPTNQYGTNDATVQLRYDSPFKCIDEEIKENSTLKYPQTGYSLINKESIDVVESNEN</sequence>
<protein>
    <recommendedName>
        <fullName evidence="3">Fe2OG dioxygenase domain-containing protein</fullName>
    </recommendedName>
</protein>
<dbReference type="GO" id="GO:0051213">
    <property type="term" value="F:dioxygenase activity"/>
    <property type="evidence" value="ECO:0007669"/>
    <property type="project" value="InterPro"/>
</dbReference>